<proteinExistence type="predicted"/>
<comment type="caution">
    <text evidence="1">The sequence shown here is derived from an EMBL/GenBank/DDBJ whole genome shotgun (WGS) entry which is preliminary data.</text>
</comment>
<name>A0ABV6ZS06_9HYPH</name>
<dbReference type="EMBL" id="JBHGPK010000051">
    <property type="protein sequence ID" value="MFC2254902.1"/>
    <property type="molecule type" value="Genomic_DNA"/>
</dbReference>
<sequence>MSLALTFLSTGLGRAAAIGCKRVAGAIQDLKFQGMRVSISVACHA</sequence>
<evidence type="ECO:0000313" key="1">
    <source>
        <dbReference type="EMBL" id="MFC2254902.1"/>
    </source>
</evidence>
<protein>
    <submittedName>
        <fullName evidence="1">Uncharacterized protein</fullName>
    </submittedName>
</protein>
<organism evidence="1 2">
    <name type="scientific">Labrys neptuniae</name>
    <dbReference type="NCBI Taxonomy" id="376174"/>
    <lineage>
        <taxon>Bacteria</taxon>
        <taxon>Pseudomonadati</taxon>
        <taxon>Pseudomonadota</taxon>
        <taxon>Alphaproteobacteria</taxon>
        <taxon>Hyphomicrobiales</taxon>
        <taxon>Xanthobacteraceae</taxon>
        <taxon>Labrys</taxon>
    </lineage>
</organism>
<dbReference type="RefSeq" id="WP_394315507.1">
    <property type="nucleotide sequence ID" value="NZ_JBHGPK010000051.1"/>
</dbReference>
<gene>
    <name evidence="1" type="ORF">ACETRX_35340</name>
</gene>
<evidence type="ECO:0000313" key="2">
    <source>
        <dbReference type="Proteomes" id="UP001595190"/>
    </source>
</evidence>
<accession>A0ABV6ZS06</accession>
<reference evidence="1 2" key="1">
    <citation type="submission" date="2024-09" db="EMBL/GenBank/DDBJ databases">
        <title>Description of Labrys sedimenti sp. nov., isolated from a diclofenac-degrading enrichment culture, and genome-based reclassification of Labrys portucalensis as a later heterotypic synonym of Labrys neptuniae.</title>
        <authorList>
            <person name="Tancsics A."/>
            <person name="Csepanyi A."/>
        </authorList>
    </citation>
    <scope>NUCLEOTIDE SEQUENCE [LARGE SCALE GENOMIC DNA]</scope>
    <source>
        <strain evidence="1 2">LMG 23412</strain>
    </source>
</reference>
<dbReference type="Proteomes" id="UP001595190">
    <property type="component" value="Unassembled WGS sequence"/>
</dbReference>